<dbReference type="EMBL" id="UOFQ01000188">
    <property type="protein sequence ID" value="VAW90426.1"/>
    <property type="molecule type" value="Genomic_DNA"/>
</dbReference>
<dbReference type="GO" id="GO:0004719">
    <property type="term" value="F:protein-L-isoaspartate (D-aspartate) O-methyltransferase activity"/>
    <property type="evidence" value="ECO:0007669"/>
    <property type="project" value="UniProtKB-EC"/>
</dbReference>
<comment type="similarity">
    <text evidence="1">Belongs to the methyltransferase superfamily. L-isoaspartyl/D-aspartyl protein methyltransferase family.</text>
</comment>
<keyword evidence="2" id="KW-0808">Transferase</keyword>
<dbReference type="InterPro" id="IPR029063">
    <property type="entry name" value="SAM-dependent_MTases_sf"/>
</dbReference>
<dbReference type="SUPFAM" id="SSF53335">
    <property type="entry name" value="S-adenosyl-L-methionine-dependent methyltransferases"/>
    <property type="match status" value="1"/>
</dbReference>
<dbReference type="EC" id="2.1.1.77" evidence="2"/>
<dbReference type="Pfam" id="PF01135">
    <property type="entry name" value="PCMT"/>
    <property type="match status" value="1"/>
</dbReference>
<keyword evidence="2" id="KW-0489">Methyltransferase</keyword>
<dbReference type="AlphaFoldDB" id="A0A3B1ACG2"/>
<protein>
    <submittedName>
        <fullName evidence="2">Protein-L-isoaspartate O-methyltransferase</fullName>
        <ecNumber evidence="2">2.1.1.77</ecNumber>
    </submittedName>
</protein>
<dbReference type="GO" id="GO:0032259">
    <property type="term" value="P:methylation"/>
    <property type="evidence" value="ECO:0007669"/>
    <property type="project" value="UniProtKB-KW"/>
</dbReference>
<gene>
    <name evidence="2" type="ORF">MNBD_GAMMA17-1574</name>
</gene>
<dbReference type="CDD" id="cd02440">
    <property type="entry name" value="AdoMet_MTases"/>
    <property type="match status" value="1"/>
</dbReference>
<evidence type="ECO:0000256" key="1">
    <source>
        <dbReference type="ARBA" id="ARBA00005369"/>
    </source>
</evidence>
<dbReference type="PANTHER" id="PTHR11579">
    <property type="entry name" value="PROTEIN-L-ISOASPARTATE O-METHYLTRANSFERASE"/>
    <property type="match status" value="1"/>
</dbReference>
<dbReference type="PANTHER" id="PTHR11579:SF18">
    <property type="entry name" value="PROTEIN-L-ISOASPARTATE O-METHYLTRANSFERASE"/>
    <property type="match status" value="1"/>
</dbReference>
<sequence>MNTAFEEKARFNMIEQQIRPWDVLDPATLELLENIPREAFVAETHRALAYADIAIPLAHGQVMMHPIVEARMLQALGLSKSDNVLEIGTGSGYVTSMLAAASSHVTSVDIQPDFISEAGKRLAAHNIKNVTLECGDASHGWKSSDVFDAIVITGSLPTLPKHYASLLNRGGRIFAVIGQPPVMHATLLRRTDDGDLISEQLFETELPALINADRPSSFVF</sequence>
<reference evidence="2" key="1">
    <citation type="submission" date="2018-06" db="EMBL/GenBank/DDBJ databases">
        <authorList>
            <person name="Zhirakovskaya E."/>
        </authorList>
    </citation>
    <scope>NUCLEOTIDE SEQUENCE</scope>
</reference>
<accession>A0A3B1ACG2</accession>
<dbReference type="GO" id="GO:0005737">
    <property type="term" value="C:cytoplasm"/>
    <property type="evidence" value="ECO:0007669"/>
    <property type="project" value="TreeGrafter"/>
</dbReference>
<name>A0A3B1ACG2_9ZZZZ</name>
<evidence type="ECO:0000313" key="2">
    <source>
        <dbReference type="EMBL" id="VAW90426.1"/>
    </source>
</evidence>
<organism evidence="2">
    <name type="scientific">hydrothermal vent metagenome</name>
    <dbReference type="NCBI Taxonomy" id="652676"/>
    <lineage>
        <taxon>unclassified sequences</taxon>
        <taxon>metagenomes</taxon>
        <taxon>ecological metagenomes</taxon>
    </lineage>
</organism>
<proteinExistence type="inferred from homology"/>
<dbReference type="InterPro" id="IPR000682">
    <property type="entry name" value="PCMT"/>
</dbReference>
<dbReference type="Gene3D" id="3.40.50.150">
    <property type="entry name" value="Vaccinia Virus protein VP39"/>
    <property type="match status" value="1"/>
</dbReference>